<dbReference type="Gene3D" id="2.40.50.1020">
    <property type="entry name" value="LytTr DNA-binding domain"/>
    <property type="match status" value="1"/>
</dbReference>
<evidence type="ECO:0000259" key="3">
    <source>
        <dbReference type="PROSITE" id="PS50930"/>
    </source>
</evidence>
<dbReference type="GO" id="GO:0000156">
    <property type="term" value="F:phosphorelay response regulator activity"/>
    <property type="evidence" value="ECO:0007669"/>
    <property type="project" value="InterPro"/>
</dbReference>
<protein>
    <submittedName>
        <fullName evidence="4">Response regulator</fullName>
    </submittedName>
</protein>
<dbReference type="SMART" id="SM00850">
    <property type="entry name" value="LytTR"/>
    <property type="match status" value="1"/>
</dbReference>
<dbReference type="PANTHER" id="PTHR37299:SF1">
    <property type="entry name" value="STAGE 0 SPORULATION PROTEIN A HOMOLOG"/>
    <property type="match status" value="1"/>
</dbReference>
<accession>A0A6N8J816</accession>
<dbReference type="EMBL" id="WRXO01000002">
    <property type="protein sequence ID" value="MVT41243.1"/>
    <property type="molecule type" value="Genomic_DNA"/>
</dbReference>
<dbReference type="InterPro" id="IPR046947">
    <property type="entry name" value="LytR-like"/>
</dbReference>
<evidence type="ECO:0000259" key="2">
    <source>
        <dbReference type="PROSITE" id="PS50110"/>
    </source>
</evidence>
<feature type="domain" description="HTH LytTR-type" evidence="3">
    <location>
        <begin position="140"/>
        <end position="249"/>
    </location>
</feature>
<dbReference type="InterPro" id="IPR001789">
    <property type="entry name" value="Sig_transdc_resp-reg_receiver"/>
</dbReference>
<dbReference type="PROSITE" id="PS50930">
    <property type="entry name" value="HTH_LYTTR"/>
    <property type="match status" value="1"/>
</dbReference>
<dbReference type="Gene3D" id="3.40.50.2300">
    <property type="match status" value="1"/>
</dbReference>
<gene>
    <name evidence="4" type="ORF">GO495_11670</name>
</gene>
<dbReference type="OrthoDB" id="1426980at2"/>
<dbReference type="Pfam" id="PF00072">
    <property type="entry name" value="Response_reg"/>
    <property type="match status" value="1"/>
</dbReference>
<dbReference type="AlphaFoldDB" id="A0A6N8J816"/>
<proteinExistence type="predicted"/>
<dbReference type="Pfam" id="PF04397">
    <property type="entry name" value="LytTR"/>
    <property type="match status" value="1"/>
</dbReference>
<keyword evidence="5" id="KW-1185">Reference proteome</keyword>
<evidence type="ECO:0000313" key="5">
    <source>
        <dbReference type="Proteomes" id="UP000468388"/>
    </source>
</evidence>
<reference evidence="4 5" key="1">
    <citation type="submission" date="2019-12" db="EMBL/GenBank/DDBJ databases">
        <title>The draft genomic sequence of strain Chitinophaga oryziterrae JCM 16595.</title>
        <authorList>
            <person name="Zhang X."/>
        </authorList>
    </citation>
    <scope>NUCLEOTIDE SEQUENCE [LARGE SCALE GENOMIC DNA]</scope>
    <source>
        <strain evidence="4 5">JCM 16595</strain>
    </source>
</reference>
<organism evidence="4 5">
    <name type="scientific">Chitinophaga oryziterrae</name>
    <dbReference type="NCBI Taxonomy" id="1031224"/>
    <lineage>
        <taxon>Bacteria</taxon>
        <taxon>Pseudomonadati</taxon>
        <taxon>Bacteroidota</taxon>
        <taxon>Chitinophagia</taxon>
        <taxon>Chitinophagales</taxon>
        <taxon>Chitinophagaceae</taxon>
        <taxon>Chitinophaga</taxon>
    </lineage>
</organism>
<comment type="caution">
    <text evidence="1">Lacks conserved residue(s) required for the propagation of feature annotation.</text>
</comment>
<dbReference type="SUPFAM" id="SSF52172">
    <property type="entry name" value="CheY-like"/>
    <property type="match status" value="1"/>
</dbReference>
<dbReference type="InterPro" id="IPR007492">
    <property type="entry name" value="LytTR_DNA-bd_dom"/>
</dbReference>
<evidence type="ECO:0000256" key="1">
    <source>
        <dbReference type="PROSITE-ProRule" id="PRU00169"/>
    </source>
</evidence>
<dbReference type="InterPro" id="IPR011006">
    <property type="entry name" value="CheY-like_superfamily"/>
</dbReference>
<dbReference type="PROSITE" id="PS50110">
    <property type="entry name" value="RESPONSE_REGULATORY"/>
    <property type="match status" value="1"/>
</dbReference>
<sequence length="249" mass="29409">MRILIIEDELDAFQQLKKLLKELAPEKKIIGHCCSIKETMKWLQHNLAPDLIFSVVQLPDGLSFEIFRKLKNNIPVIFTCKYEKHAIEAFKANGIYYILKPVKKRELEDALTRYKDFFSPSRNQYKKSQLQPQSHYQERFMVPTGAQMKLLKTEEIAYFYTENKVVYLVTFEGTKYVMDYTLERLQLLLDPRFFFRINRQFVINISAIVQIAPASKSRLQLTLRPVTDHNTITSFERTDNFRKWVLGGL</sequence>
<dbReference type="RefSeq" id="WP_157299851.1">
    <property type="nucleotide sequence ID" value="NZ_BAAAZB010000007.1"/>
</dbReference>
<dbReference type="PANTHER" id="PTHR37299">
    <property type="entry name" value="TRANSCRIPTIONAL REGULATOR-RELATED"/>
    <property type="match status" value="1"/>
</dbReference>
<dbReference type="SMART" id="SM00448">
    <property type="entry name" value="REC"/>
    <property type="match status" value="1"/>
</dbReference>
<dbReference type="Proteomes" id="UP000468388">
    <property type="component" value="Unassembled WGS sequence"/>
</dbReference>
<evidence type="ECO:0000313" key="4">
    <source>
        <dbReference type="EMBL" id="MVT41243.1"/>
    </source>
</evidence>
<comment type="caution">
    <text evidence="4">The sequence shown here is derived from an EMBL/GenBank/DDBJ whole genome shotgun (WGS) entry which is preliminary data.</text>
</comment>
<feature type="domain" description="Response regulatory" evidence="2">
    <location>
        <begin position="2"/>
        <end position="115"/>
    </location>
</feature>
<name>A0A6N8J816_9BACT</name>
<dbReference type="GO" id="GO:0003677">
    <property type="term" value="F:DNA binding"/>
    <property type="evidence" value="ECO:0007669"/>
    <property type="project" value="InterPro"/>
</dbReference>